<organism evidence="11 12">
    <name type="scientific">Lates japonicus</name>
    <name type="common">Japanese lates</name>
    <dbReference type="NCBI Taxonomy" id="270547"/>
    <lineage>
        <taxon>Eukaryota</taxon>
        <taxon>Metazoa</taxon>
        <taxon>Chordata</taxon>
        <taxon>Craniata</taxon>
        <taxon>Vertebrata</taxon>
        <taxon>Euteleostomi</taxon>
        <taxon>Actinopterygii</taxon>
        <taxon>Neopterygii</taxon>
        <taxon>Teleostei</taxon>
        <taxon>Neoteleostei</taxon>
        <taxon>Acanthomorphata</taxon>
        <taxon>Carangaria</taxon>
        <taxon>Carangaria incertae sedis</taxon>
        <taxon>Centropomidae</taxon>
        <taxon>Lates</taxon>
    </lineage>
</organism>
<dbReference type="GO" id="GO:0005886">
    <property type="term" value="C:plasma membrane"/>
    <property type="evidence" value="ECO:0007669"/>
    <property type="project" value="UniProtKB-SubCell"/>
</dbReference>
<feature type="transmembrane region" description="Helical" evidence="9">
    <location>
        <begin position="63"/>
        <end position="84"/>
    </location>
</feature>
<evidence type="ECO:0000256" key="5">
    <source>
        <dbReference type="ARBA" id="ARBA00023040"/>
    </source>
</evidence>
<dbReference type="Proteomes" id="UP001279410">
    <property type="component" value="Unassembled WGS sequence"/>
</dbReference>
<dbReference type="InterPro" id="IPR000276">
    <property type="entry name" value="GPCR_Rhodpsn"/>
</dbReference>
<dbReference type="GO" id="GO:0004930">
    <property type="term" value="F:G protein-coupled receptor activity"/>
    <property type="evidence" value="ECO:0007669"/>
    <property type="project" value="UniProtKB-KW"/>
</dbReference>
<keyword evidence="8" id="KW-0807">Transducer</keyword>
<evidence type="ECO:0000256" key="4">
    <source>
        <dbReference type="ARBA" id="ARBA00022989"/>
    </source>
</evidence>
<dbReference type="PRINTS" id="PR01157">
    <property type="entry name" value="P2YPURNOCPTR"/>
</dbReference>
<evidence type="ECO:0000259" key="10">
    <source>
        <dbReference type="PROSITE" id="PS50262"/>
    </source>
</evidence>
<keyword evidence="7 11" id="KW-0675">Receptor</keyword>
<evidence type="ECO:0000256" key="7">
    <source>
        <dbReference type="ARBA" id="ARBA00023170"/>
    </source>
</evidence>
<evidence type="ECO:0000313" key="11">
    <source>
        <dbReference type="EMBL" id="GLD71240.1"/>
    </source>
</evidence>
<evidence type="ECO:0000256" key="2">
    <source>
        <dbReference type="ARBA" id="ARBA00022475"/>
    </source>
</evidence>
<dbReference type="AlphaFoldDB" id="A0AAD3NGC3"/>
<evidence type="ECO:0000313" key="12">
    <source>
        <dbReference type="Proteomes" id="UP001279410"/>
    </source>
</evidence>
<feature type="transmembrane region" description="Helical" evidence="9">
    <location>
        <begin position="137"/>
        <end position="156"/>
    </location>
</feature>
<feature type="transmembrane region" description="Helical" evidence="9">
    <location>
        <begin position="274"/>
        <end position="294"/>
    </location>
</feature>
<feature type="transmembrane region" description="Helical" evidence="9">
    <location>
        <begin position="220"/>
        <end position="243"/>
    </location>
</feature>
<dbReference type="SUPFAM" id="SSF81321">
    <property type="entry name" value="Family A G protein-coupled receptor-like"/>
    <property type="match status" value="1"/>
</dbReference>
<proteinExistence type="predicted"/>
<gene>
    <name evidence="11" type="ORF">AKAME5_002256100</name>
</gene>
<reference evidence="11" key="1">
    <citation type="submission" date="2022-08" db="EMBL/GenBank/DDBJ databases">
        <title>Genome sequencing of akame (Lates japonicus).</title>
        <authorList>
            <person name="Hashiguchi Y."/>
            <person name="Takahashi H."/>
        </authorList>
    </citation>
    <scope>NUCLEOTIDE SEQUENCE</scope>
    <source>
        <strain evidence="11">Kochi</strain>
    </source>
</reference>
<comment type="caution">
    <text evidence="11">The sequence shown here is derived from an EMBL/GenBank/DDBJ whole genome shotgun (WGS) entry which is preliminary data.</text>
</comment>
<dbReference type="PRINTS" id="PR00237">
    <property type="entry name" value="GPCRRHODOPSN"/>
</dbReference>
<keyword evidence="5" id="KW-0297">G-protein coupled receptor</keyword>
<evidence type="ECO:0000256" key="1">
    <source>
        <dbReference type="ARBA" id="ARBA00004651"/>
    </source>
</evidence>
<name>A0AAD3NGC3_LATJO</name>
<dbReference type="PROSITE" id="PS50262">
    <property type="entry name" value="G_PROTEIN_RECEP_F1_2"/>
    <property type="match status" value="1"/>
</dbReference>
<feature type="transmembrane region" description="Helical" evidence="9">
    <location>
        <begin position="177"/>
        <end position="200"/>
    </location>
</feature>
<dbReference type="EMBL" id="BRZM01000549">
    <property type="protein sequence ID" value="GLD71240.1"/>
    <property type="molecule type" value="Genomic_DNA"/>
</dbReference>
<keyword evidence="4 9" id="KW-1133">Transmembrane helix</keyword>
<keyword evidence="12" id="KW-1185">Reference proteome</keyword>
<dbReference type="Gene3D" id="1.20.1070.10">
    <property type="entry name" value="Rhodopsin 7-helix transmembrane proteins"/>
    <property type="match status" value="1"/>
</dbReference>
<feature type="domain" description="G-protein coupled receptors family 1 profile" evidence="10">
    <location>
        <begin position="75"/>
        <end position="336"/>
    </location>
</feature>
<protein>
    <submittedName>
        <fullName evidence="11">Cysteinyl leukotriene receptor 2-like protein</fullName>
    </submittedName>
</protein>
<feature type="transmembrane region" description="Helical" evidence="9">
    <location>
        <begin position="96"/>
        <end position="117"/>
    </location>
</feature>
<dbReference type="InterPro" id="IPR017452">
    <property type="entry name" value="GPCR_Rhodpsn_7TM"/>
</dbReference>
<evidence type="ECO:0000256" key="6">
    <source>
        <dbReference type="ARBA" id="ARBA00023136"/>
    </source>
</evidence>
<keyword evidence="3 9" id="KW-0812">Transmembrane</keyword>
<evidence type="ECO:0000256" key="9">
    <source>
        <dbReference type="SAM" id="Phobius"/>
    </source>
</evidence>
<sequence>MGGPHHHQKPQRLIQVNRAVETYLETERLLTTPIVISNNTSVVVGLAACFHDDDAFKYRAYTFTYFLVFPVAFLCNIGALVVFFMQSSRRNSPSCVVMMNLALSDGSFSLTLPLRLAYYFRGGVWNFPDWLCRLCVYGFYVNLYTSILFLTLLSILRWLAVAQPLRHRSLATPTRTLLVCLGVWLFVGVSSAPFLSNGIIERAGVPRCFEPSSRSSWGRILILNYVALALGFLLPFFTIIVCYSRIVRRLTARTSLHGSSQSSSARRRNRRRSVHLVTMVTATFLLCFLPYHVIRSLHLHAVCGRWNCGIVVALQRAVVVTLCLAASNSVVNPLLYYYSTRTFRDNMRDAQSSLLSSRGGSFRSGLALMRRRNTT</sequence>
<keyword evidence="2" id="KW-1003">Cell membrane</keyword>
<accession>A0AAD3NGC3</accession>
<dbReference type="PANTHER" id="PTHR24231">
    <property type="entry name" value="PURINOCEPTOR-RELATED G-PROTEIN COUPLED RECEPTOR"/>
    <property type="match status" value="1"/>
</dbReference>
<dbReference type="Pfam" id="PF00001">
    <property type="entry name" value="7tm_1"/>
    <property type="match status" value="1"/>
</dbReference>
<evidence type="ECO:0000256" key="8">
    <source>
        <dbReference type="ARBA" id="ARBA00023224"/>
    </source>
</evidence>
<comment type="subcellular location">
    <subcellularLocation>
        <location evidence="1">Cell membrane</location>
        <topology evidence="1">Multi-pass membrane protein</topology>
    </subcellularLocation>
</comment>
<evidence type="ECO:0000256" key="3">
    <source>
        <dbReference type="ARBA" id="ARBA00022692"/>
    </source>
</evidence>
<dbReference type="PANTHER" id="PTHR24231:SF52">
    <property type="entry name" value="CYSTEINYL LEUKOTRIENE RECEPTOR 2-LIKE"/>
    <property type="match status" value="1"/>
</dbReference>
<keyword evidence="6 9" id="KW-0472">Membrane</keyword>
<feature type="transmembrane region" description="Helical" evidence="9">
    <location>
        <begin position="314"/>
        <end position="338"/>
    </location>
</feature>